<keyword evidence="4" id="KW-1185">Reference proteome</keyword>
<dbReference type="InterPro" id="IPR004170">
    <property type="entry name" value="WWE_dom"/>
</dbReference>
<feature type="region of interest" description="Disordered" evidence="1">
    <location>
        <begin position="354"/>
        <end position="375"/>
    </location>
</feature>
<dbReference type="Gene3D" id="3.90.228.10">
    <property type="match status" value="1"/>
</dbReference>
<evidence type="ECO:0000313" key="4">
    <source>
        <dbReference type="Proteomes" id="UP001178507"/>
    </source>
</evidence>
<dbReference type="Proteomes" id="UP001178507">
    <property type="component" value="Unassembled WGS sequence"/>
</dbReference>
<reference evidence="3" key="1">
    <citation type="submission" date="2023-08" db="EMBL/GenBank/DDBJ databases">
        <authorList>
            <person name="Chen Y."/>
            <person name="Shah S."/>
            <person name="Dougan E. K."/>
            <person name="Thang M."/>
            <person name="Chan C."/>
        </authorList>
    </citation>
    <scope>NUCLEOTIDE SEQUENCE</scope>
</reference>
<dbReference type="SUPFAM" id="SSF56399">
    <property type="entry name" value="ADP-ribosylation"/>
    <property type="match status" value="1"/>
</dbReference>
<name>A0AA36J5P3_9DINO</name>
<dbReference type="Pfam" id="PF02825">
    <property type="entry name" value="WWE"/>
    <property type="match status" value="1"/>
</dbReference>
<evidence type="ECO:0000256" key="1">
    <source>
        <dbReference type="SAM" id="MobiDB-lite"/>
    </source>
</evidence>
<feature type="domain" description="WWE" evidence="2">
    <location>
        <begin position="362"/>
        <end position="461"/>
    </location>
</feature>
<dbReference type="EMBL" id="CAUJNA010003316">
    <property type="protein sequence ID" value="CAJ1398941.1"/>
    <property type="molecule type" value="Genomic_DNA"/>
</dbReference>
<organism evidence="3 4">
    <name type="scientific">Effrenium voratum</name>
    <dbReference type="NCBI Taxonomy" id="2562239"/>
    <lineage>
        <taxon>Eukaryota</taxon>
        <taxon>Sar</taxon>
        <taxon>Alveolata</taxon>
        <taxon>Dinophyceae</taxon>
        <taxon>Suessiales</taxon>
        <taxon>Symbiodiniaceae</taxon>
        <taxon>Effrenium</taxon>
    </lineage>
</organism>
<accession>A0AA36J5P3</accession>
<dbReference type="PROSITE" id="PS50918">
    <property type="entry name" value="WWE"/>
    <property type="match status" value="1"/>
</dbReference>
<dbReference type="SUPFAM" id="SSF117839">
    <property type="entry name" value="WWE domain"/>
    <property type="match status" value="1"/>
</dbReference>
<dbReference type="InterPro" id="IPR037197">
    <property type="entry name" value="WWE_dom_sf"/>
</dbReference>
<feature type="compositionally biased region" description="Basic residues" evidence="1">
    <location>
        <begin position="457"/>
        <end position="466"/>
    </location>
</feature>
<dbReference type="AlphaFoldDB" id="A0AA36J5P3"/>
<evidence type="ECO:0000259" key="2">
    <source>
        <dbReference type="PROSITE" id="PS50918"/>
    </source>
</evidence>
<proteinExistence type="predicted"/>
<dbReference type="Gene3D" id="3.30.720.50">
    <property type="match status" value="1"/>
</dbReference>
<gene>
    <name evidence="3" type="ORF">EVOR1521_LOCUS22589</name>
</gene>
<comment type="caution">
    <text evidence="3">The sequence shown here is derived from an EMBL/GenBank/DDBJ whole genome shotgun (WGS) entry which is preliminary data.</text>
</comment>
<feature type="region of interest" description="Disordered" evidence="1">
    <location>
        <begin position="444"/>
        <end position="466"/>
    </location>
</feature>
<sequence length="466" mass="53232">MAQLPAMAYGQVARMFYDELPKVMQEDELLLKRRIQERVERMKLDGPQVLKILVDACQPGAKSLDENETFVELFKDTEQLFANAITATRSAQVFAQTMFKKVVLSSCICEEDRRVIQAYWDPYRDPAYDSAFLTDELWCIQCGHPQLLTYDSKIGCPGEGTKAFHGYQVCPQGWIKLAVKTKRAPSEWLEWHKAYHGTCLRNVDLILEQGLKIPEKAVHGAAGAGGKMVIYASPCVEYSAHFLYTGQSTVCQHSLEQVREIEGDSKSWVQYVFEVRVRPGSYRVQGNTLHETLWPETTLEFDLMCNSKSLEWIIEKEEDVEITGVLIRQLPKAPADWNKERIARMKQHVEWKDGCATRKRDHGKDPDSKVAPREGKWQWNASTTTLSRADDQDWRDYGQDISQAIEGAYLAYQRFCFIGDLGGNPYVIDFQSWCNAGGEGPIQLRADSGNQEGWRQRAIRRVPKES</sequence>
<protein>
    <recommendedName>
        <fullName evidence="2">WWE domain-containing protein</fullName>
    </recommendedName>
</protein>
<evidence type="ECO:0000313" key="3">
    <source>
        <dbReference type="EMBL" id="CAJ1398941.1"/>
    </source>
</evidence>